<sequence>MKFFIIAMLIAIVASLGSGLFYLSKDGQGSPRVLKSLQIRVALSAVLLLALLASYFLGWLGPLPGS</sequence>
<reference evidence="2 3" key="1">
    <citation type="submission" date="2016-06" db="EMBL/GenBank/DDBJ databases">
        <title>Complete genome sequence of a deep-branching marine Gamma Proteobacterium Woeseia oceani type strain XK5.</title>
        <authorList>
            <person name="Mu D."/>
            <person name="Du Z."/>
        </authorList>
    </citation>
    <scope>NUCLEOTIDE SEQUENCE [LARGE SCALE GENOMIC DNA]</scope>
    <source>
        <strain evidence="2 3">XK5</strain>
    </source>
</reference>
<name>A0A193LJV9_9GAMM</name>
<dbReference type="EMBL" id="CP016268">
    <property type="protein sequence ID" value="ANO52830.1"/>
    <property type="molecule type" value="Genomic_DNA"/>
</dbReference>
<dbReference type="STRING" id="1548547.BA177_18020"/>
<protein>
    <recommendedName>
        <fullName evidence="4">Twin transmembrane helix small protein</fullName>
    </recommendedName>
</protein>
<organism evidence="2 3">
    <name type="scientific">Woeseia oceani</name>
    <dbReference type="NCBI Taxonomy" id="1548547"/>
    <lineage>
        <taxon>Bacteria</taxon>
        <taxon>Pseudomonadati</taxon>
        <taxon>Pseudomonadota</taxon>
        <taxon>Gammaproteobacteria</taxon>
        <taxon>Woeseiales</taxon>
        <taxon>Woeseiaceae</taxon>
        <taxon>Woeseia</taxon>
    </lineage>
</organism>
<keyword evidence="1" id="KW-1133">Transmembrane helix</keyword>
<evidence type="ECO:0000256" key="1">
    <source>
        <dbReference type="SAM" id="Phobius"/>
    </source>
</evidence>
<keyword evidence="3" id="KW-1185">Reference proteome</keyword>
<dbReference type="Pfam" id="PF11137">
    <property type="entry name" value="DUF2909"/>
    <property type="match status" value="1"/>
</dbReference>
<dbReference type="AlphaFoldDB" id="A0A193LJV9"/>
<dbReference type="Proteomes" id="UP000092695">
    <property type="component" value="Chromosome"/>
</dbReference>
<dbReference type="RefSeq" id="WP_068618547.1">
    <property type="nucleotide sequence ID" value="NZ_CP016268.1"/>
</dbReference>
<dbReference type="InterPro" id="IPR021313">
    <property type="entry name" value="DUF2909"/>
</dbReference>
<keyword evidence="1" id="KW-0472">Membrane</keyword>
<evidence type="ECO:0000313" key="3">
    <source>
        <dbReference type="Proteomes" id="UP000092695"/>
    </source>
</evidence>
<dbReference type="NCBIfam" id="NF033233">
    <property type="entry name" value="twin_helix"/>
    <property type="match status" value="1"/>
</dbReference>
<accession>A0A193LJV9</accession>
<keyword evidence="1" id="KW-0812">Transmembrane</keyword>
<evidence type="ECO:0000313" key="2">
    <source>
        <dbReference type="EMBL" id="ANO52830.1"/>
    </source>
</evidence>
<dbReference type="KEGG" id="woc:BA177_18020"/>
<proteinExistence type="predicted"/>
<evidence type="ECO:0008006" key="4">
    <source>
        <dbReference type="Google" id="ProtNLM"/>
    </source>
</evidence>
<gene>
    <name evidence="2" type="ORF">BA177_18020</name>
</gene>
<feature type="transmembrane region" description="Helical" evidence="1">
    <location>
        <begin position="41"/>
        <end position="60"/>
    </location>
</feature>